<dbReference type="FunFam" id="1.20.1250.20:FF:000013">
    <property type="entry name" value="MFS general substrate transporter"/>
    <property type="match status" value="1"/>
</dbReference>
<comment type="subcellular location">
    <subcellularLocation>
        <location evidence="1">Membrane</location>
        <topology evidence="1">Multi-pass membrane protein</topology>
    </subcellularLocation>
</comment>
<sequence>MAATKDNGLVDLDDIQPLDSRGMKKPSRVLQPPEMIRSMGAQQRSALEKKLIRKIDFRLLPMILMMYILNYIDRTNIALARLAGLEEDLKLDQNGSQFETAVSILFVGYILMQVPSNLILNKTGKPGKYLPACMIVWGVISGATAGCHSYGGLLVGRFFLGFVEAAYFPGCLYYLSCWYTRSELSLRTAYLFVGALLGGAFSGLIAAGITNNMDGTSGLRAWRWLFLVEGVATVAVAFAAFFVLPDFPRTTGWLNEQEAALAAWRLEEDIGQDDWINAEDQTLWHGFKLALEDVKTWILLVLLFGQISANSVTNFFPTVVATLHYGPVPTLLLTVPPYVLGLITTLANAWHADKTGERFYHITLPLGVGIAAFIVAAATTNTAARYVSMMLMIPGLYSGFTTAVAWVSNTMPRPPAKRAAALAVINAVGNGSSIYTSFLYPASAKPRYIGAFIHNSMLAAMAIAAAFVLKVLLLRLNRKLDRGETVKGAINAAPGEAVERGFRFLV</sequence>
<feature type="transmembrane region" description="Helical" evidence="6">
    <location>
        <begin position="55"/>
        <end position="72"/>
    </location>
</feature>
<feature type="domain" description="Major facilitator superfamily (MFS) profile" evidence="7">
    <location>
        <begin position="59"/>
        <end position="479"/>
    </location>
</feature>
<accession>A0A9P8MSZ6</accession>
<dbReference type="GO" id="GO:0016020">
    <property type="term" value="C:membrane"/>
    <property type="evidence" value="ECO:0007669"/>
    <property type="project" value="UniProtKB-SubCell"/>
</dbReference>
<name>A0A9P8MSZ6_9HYPO</name>
<evidence type="ECO:0000256" key="2">
    <source>
        <dbReference type="ARBA" id="ARBA00022448"/>
    </source>
</evidence>
<evidence type="ECO:0000256" key="3">
    <source>
        <dbReference type="ARBA" id="ARBA00022692"/>
    </source>
</evidence>
<keyword evidence="4 6" id="KW-1133">Transmembrane helix</keyword>
<organism evidence="8 9">
    <name type="scientific">Hirsutella rhossiliensis</name>
    <dbReference type="NCBI Taxonomy" id="111463"/>
    <lineage>
        <taxon>Eukaryota</taxon>
        <taxon>Fungi</taxon>
        <taxon>Dikarya</taxon>
        <taxon>Ascomycota</taxon>
        <taxon>Pezizomycotina</taxon>
        <taxon>Sordariomycetes</taxon>
        <taxon>Hypocreomycetidae</taxon>
        <taxon>Hypocreales</taxon>
        <taxon>Ophiocordycipitaceae</taxon>
        <taxon>Hirsutella</taxon>
    </lineage>
</organism>
<dbReference type="GeneID" id="68358577"/>
<feature type="transmembrane region" description="Helical" evidence="6">
    <location>
        <begin position="297"/>
        <end position="316"/>
    </location>
</feature>
<dbReference type="Pfam" id="PF07690">
    <property type="entry name" value="MFS_1"/>
    <property type="match status" value="1"/>
</dbReference>
<feature type="transmembrane region" description="Helical" evidence="6">
    <location>
        <begin position="157"/>
        <end position="176"/>
    </location>
</feature>
<proteinExistence type="predicted"/>
<dbReference type="EMBL" id="JAIZPD010000012">
    <property type="protein sequence ID" value="KAH0959666.1"/>
    <property type="molecule type" value="Genomic_DNA"/>
</dbReference>
<feature type="transmembrane region" description="Helical" evidence="6">
    <location>
        <begin position="386"/>
        <end position="407"/>
    </location>
</feature>
<feature type="transmembrane region" description="Helical" evidence="6">
    <location>
        <begin position="452"/>
        <end position="473"/>
    </location>
</feature>
<feature type="transmembrane region" description="Helical" evidence="6">
    <location>
        <begin position="132"/>
        <end position="151"/>
    </location>
</feature>
<dbReference type="PROSITE" id="PS50850">
    <property type="entry name" value="MFS"/>
    <property type="match status" value="1"/>
</dbReference>
<feature type="transmembrane region" description="Helical" evidence="6">
    <location>
        <begin position="359"/>
        <end position="380"/>
    </location>
</feature>
<evidence type="ECO:0000313" key="9">
    <source>
        <dbReference type="Proteomes" id="UP000824596"/>
    </source>
</evidence>
<dbReference type="AlphaFoldDB" id="A0A9P8MSZ6"/>
<dbReference type="InterPro" id="IPR036259">
    <property type="entry name" value="MFS_trans_sf"/>
</dbReference>
<dbReference type="GO" id="GO:0022857">
    <property type="term" value="F:transmembrane transporter activity"/>
    <property type="evidence" value="ECO:0007669"/>
    <property type="project" value="InterPro"/>
</dbReference>
<reference evidence="8" key="1">
    <citation type="submission" date="2021-09" db="EMBL/GenBank/DDBJ databases">
        <title>A high-quality genome of the endoparasitic fungus Hirsutella rhossiliensis with a comparison of Hirsutella genomes reveals transposable elements contributing to genome size variation.</title>
        <authorList>
            <person name="Lin R."/>
            <person name="Jiao Y."/>
            <person name="Sun X."/>
            <person name="Ling J."/>
            <person name="Xie B."/>
            <person name="Cheng X."/>
        </authorList>
    </citation>
    <scope>NUCLEOTIDE SEQUENCE</scope>
    <source>
        <strain evidence="8">HR02</strain>
    </source>
</reference>
<dbReference type="InterPro" id="IPR020846">
    <property type="entry name" value="MFS_dom"/>
</dbReference>
<dbReference type="InterPro" id="IPR011701">
    <property type="entry name" value="MFS"/>
</dbReference>
<evidence type="ECO:0000256" key="5">
    <source>
        <dbReference type="ARBA" id="ARBA00023136"/>
    </source>
</evidence>
<evidence type="ECO:0000259" key="7">
    <source>
        <dbReference type="PROSITE" id="PS50850"/>
    </source>
</evidence>
<comment type="caution">
    <text evidence="8">The sequence shown here is derived from an EMBL/GenBank/DDBJ whole genome shotgun (WGS) entry which is preliminary data.</text>
</comment>
<dbReference type="PANTHER" id="PTHR43791:SF92">
    <property type="entry name" value="AGL026WP"/>
    <property type="match status" value="1"/>
</dbReference>
<dbReference type="PANTHER" id="PTHR43791">
    <property type="entry name" value="PERMEASE-RELATED"/>
    <property type="match status" value="1"/>
</dbReference>
<dbReference type="OrthoDB" id="2250022at2759"/>
<dbReference type="Gene3D" id="1.20.1250.20">
    <property type="entry name" value="MFS general substrate transporter like domains"/>
    <property type="match status" value="2"/>
</dbReference>
<gene>
    <name evidence="8" type="ORF">HRG_09448</name>
</gene>
<feature type="transmembrane region" description="Helical" evidence="6">
    <location>
        <begin position="328"/>
        <end position="347"/>
    </location>
</feature>
<keyword evidence="2" id="KW-0813">Transport</keyword>
<keyword evidence="3 6" id="KW-0812">Transmembrane</keyword>
<protein>
    <submittedName>
        <fullName evidence="8">Major facilitator superfamily domain-containing protein</fullName>
    </submittedName>
</protein>
<dbReference type="RefSeq" id="XP_044717179.1">
    <property type="nucleotide sequence ID" value="XM_044867919.1"/>
</dbReference>
<evidence type="ECO:0000256" key="4">
    <source>
        <dbReference type="ARBA" id="ARBA00022989"/>
    </source>
</evidence>
<dbReference type="SUPFAM" id="SSF103473">
    <property type="entry name" value="MFS general substrate transporter"/>
    <property type="match status" value="1"/>
</dbReference>
<keyword evidence="5 6" id="KW-0472">Membrane</keyword>
<feature type="transmembrane region" description="Helical" evidence="6">
    <location>
        <begin position="101"/>
        <end position="120"/>
    </location>
</feature>
<evidence type="ECO:0000256" key="1">
    <source>
        <dbReference type="ARBA" id="ARBA00004141"/>
    </source>
</evidence>
<keyword evidence="9" id="KW-1185">Reference proteome</keyword>
<dbReference type="FunFam" id="1.20.1250.20:FF:000057">
    <property type="entry name" value="MFS general substrate transporter"/>
    <property type="match status" value="1"/>
</dbReference>
<feature type="transmembrane region" description="Helical" evidence="6">
    <location>
        <begin position="419"/>
        <end position="440"/>
    </location>
</feature>
<feature type="transmembrane region" description="Helical" evidence="6">
    <location>
        <begin position="188"/>
        <end position="209"/>
    </location>
</feature>
<feature type="transmembrane region" description="Helical" evidence="6">
    <location>
        <begin position="221"/>
        <end position="244"/>
    </location>
</feature>
<dbReference type="Proteomes" id="UP000824596">
    <property type="component" value="Unassembled WGS sequence"/>
</dbReference>
<evidence type="ECO:0000313" key="8">
    <source>
        <dbReference type="EMBL" id="KAH0959666.1"/>
    </source>
</evidence>
<evidence type="ECO:0000256" key="6">
    <source>
        <dbReference type="SAM" id="Phobius"/>
    </source>
</evidence>